<evidence type="ECO:0000259" key="1">
    <source>
        <dbReference type="Pfam" id="PF03469"/>
    </source>
</evidence>
<dbReference type="PANTHER" id="PTHR21596:SF77">
    <property type="entry name" value="XH_XS DOMAIN PROTEIN"/>
    <property type="match status" value="1"/>
</dbReference>
<evidence type="ECO:0000313" key="2">
    <source>
        <dbReference type="EMBL" id="KAK7305733.1"/>
    </source>
</evidence>
<proteinExistence type="predicted"/>
<name>A0AAN9PQ80_CANGL</name>
<dbReference type="Proteomes" id="UP001367508">
    <property type="component" value="Unassembled WGS sequence"/>
</dbReference>
<dbReference type="InterPro" id="IPR005379">
    <property type="entry name" value="FDM1-5/IDN2_XH"/>
</dbReference>
<reference evidence="2 3" key="1">
    <citation type="submission" date="2024-01" db="EMBL/GenBank/DDBJ databases">
        <title>The genomes of 5 underutilized Papilionoideae crops provide insights into root nodulation and disease resistanc.</title>
        <authorList>
            <person name="Jiang F."/>
        </authorList>
    </citation>
    <scope>NUCLEOTIDE SEQUENCE [LARGE SCALE GENOMIC DNA]</scope>
    <source>
        <strain evidence="2">LVBAO_FW01</strain>
        <tissue evidence="2">Leaves</tissue>
    </source>
</reference>
<protein>
    <recommendedName>
        <fullName evidence="1">Factor of DNA methylation 1-5/IDN2 domain-containing protein</fullName>
    </recommendedName>
</protein>
<dbReference type="GO" id="GO:0080188">
    <property type="term" value="P:gene silencing by siRNA-directed DNA methylation"/>
    <property type="evidence" value="ECO:0007669"/>
    <property type="project" value="InterPro"/>
</dbReference>
<comment type="caution">
    <text evidence="2">The sequence shown here is derived from an EMBL/GenBank/DDBJ whole genome shotgun (WGS) entry which is preliminary data.</text>
</comment>
<gene>
    <name evidence="2" type="ORF">VNO77_43643</name>
</gene>
<evidence type="ECO:0000313" key="3">
    <source>
        <dbReference type="Proteomes" id="UP001367508"/>
    </source>
</evidence>
<sequence length="342" mass="39934">MMNNSYEESLSKQSDAIGRLGKEIQNQNQKFIDLEHKHVEKAVVMSKLIAELAENINSRQKTLLEMDHKYNESVNMTMMLMDEGDTLHEVSHREHEQISKEHKESKVLNDLLHKNFTESLQKYTIRLRTWPSIGRLVQSYPPNATQISSLQVAAMKQIDDCKNALKLVEDLKRQKGNIYAKIIRIEKQLDVKQKLGLLDIEKLKGSIIELKYQSYDEDAEVLKVIDDLKKDLRDKEQPLQDLNALNQTRIIKERKSNNKLWEARKELVEGLKGLSSHGNVRLKRMGELGTRPFLEGMKKNYNEEAEKRASELCSLWEEYLKDPDWHPFKVIRVEGKEKLCLR</sequence>
<feature type="domain" description="Factor of DNA methylation 1-5/IDN2" evidence="1">
    <location>
        <begin position="283"/>
        <end position="339"/>
    </location>
</feature>
<dbReference type="AlphaFoldDB" id="A0AAN9PQ80"/>
<organism evidence="2 3">
    <name type="scientific">Canavalia gladiata</name>
    <name type="common">Sword bean</name>
    <name type="synonym">Dolichos gladiatus</name>
    <dbReference type="NCBI Taxonomy" id="3824"/>
    <lineage>
        <taxon>Eukaryota</taxon>
        <taxon>Viridiplantae</taxon>
        <taxon>Streptophyta</taxon>
        <taxon>Embryophyta</taxon>
        <taxon>Tracheophyta</taxon>
        <taxon>Spermatophyta</taxon>
        <taxon>Magnoliopsida</taxon>
        <taxon>eudicotyledons</taxon>
        <taxon>Gunneridae</taxon>
        <taxon>Pentapetalae</taxon>
        <taxon>rosids</taxon>
        <taxon>fabids</taxon>
        <taxon>Fabales</taxon>
        <taxon>Fabaceae</taxon>
        <taxon>Papilionoideae</taxon>
        <taxon>50 kb inversion clade</taxon>
        <taxon>NPAAA clade</taxon>
        <taxon>indigoferoid/millettioid clade</taxon>
        <taxon>Phaseoleae</taxon>
        <taxon>Canavalia</taxon>
    </lineage>
</organism>
<dbReference type="EMBL" id="JAYMYQ010000011">
    <property type="protein sequence ID" value="KAK7305733.1"/>
    <property type="molecule type" value="Genomic_DNA"/>
</dbReference>
<keyword evidence="3" id="KW-1185">Reference proteome</keyword>
<dbReference type="Pfam" id="PF03469">
    <property type="entry name" value="XH"/>
    <property type="match status" value="1"/>
</dbReference>
<dbReference type="InterPro" id="IPR045177">
    <property type="entry name" value="FDM1-5/IDN2"/>
</dbReference>
<accession>A0AAN9PQ80</accession>
<dbReference type="PANTHER" id="PTHR21596">
    <property type="entry name" value="RIBONUCLEASE P SUBUNIT P38"/>
    <property type="match status" value="1"/>
</dbReference>